<dbReference type="eggNOG" id="ENOG502QSMW">
    <property type="taxonomic scope" value="Eukaryota"/>
</dbReference>
<dbReference type="InterPro" id="IPR036188">
    <property type="entry name" value="FAD/NAD-bd_sf"/>
</dbReference>
<dbReference type="Proteomes" id="UP000008810">
    <property type="component" value="Chromosome 5"/>
</dbReference>
<dbReference type="OrthoDB" id="1935488at2759"/>
<dbReference type="AlphaFoldDB" id="I1IXF2"/>
<dbReference type="EnsemblPlants" id="KQJ82467">
    <property type="protein sequence ID" value="KQJ82467"/>
    <property type="gene ID" value="BRADI_5g09110v3"/>
</dbReference>
<reference evidence="2" key="3">
    <citation type="submission" date="2018-08" db="UniProtKB">
        <authorList>
            <consortium name="EnsemblPlants"/>
        </authorList>
    </citation>
    <scope>IDENTIFICATION</scope>
    <source>
        <strain evidence="2">cv. Bd21</strain>
    </source>
</reference>
<reference evidence="1" key="2">
    <citation type="submission" date="2017-06" db="EMBL/GenBank/DDBJ databases">
        <title>WGS assembly of Brachypodium distachyon.</title>
        <authorList>
            <consortium name="The International Brachypodium Initiative"/>
            <person name="Lucas S."/>
            <person name="Harmon-Smith M."/>
            <person name="Lail K."/>
            <person name="Tice H."/>
            <person name="Grimwood J."/>
            <person name="Bruce D."/>
            <person name="Barry K."/>
            <person name="Shu S."/>
            <person name="Lindquist E."/>
            <person name="Wang M."/>
            <person name="Pitluck S."/>
            <person name="Vogel J.P."/>
            <person name="Garvin D.F."/>
            <person name="Mockler T.C."/>
            <person name="Schmutz J."/>
            <person name="Rokhsar D."/>
            <person name="Bevan M.W."/>
        </authorList>
    </citation>
    <scope>NUCLEOTIDE SEQUENCE</scope>
    <source>
        <strain evidence="1">Bd21</strain>
    </source>
</reference>
<proteinExistence type="predicted"/>
<dbReference type="Gramene" id="KQJ82467">
    <property type="protein sequence ID" value="KQJ82467"/>
    <property type="gene ID" value="BRADI_5g09110v3"/>
</dbReference>
<evidence type="ECO:0008006" key="4">
    <source>
        <dbReference type="Google" id="ProtNLM"/>
    </source>
</evidence>
<organism evidence="2">
    <name type="scientific">Brachypodium distachyon</name>
    <name type="common">Purple false brome</name>
    <name type="synonym">Trachynia distachya</name>
    <dbReference type="NCBI Taxonomy" id="15368"/>
    <lineage>
        <taxon>Eukaryota</taxon>
        <taxon>Viridiplantae</taxon>
        <taxon>Streptophyta</taxon>
        <taxon>Embryophyta</taxon>
        <taxon>Tracheophyta</taxon>
        <taxon>Spermatophyta</taxon>
        <taxon>Magnoliopsida</taxon>
        <taxon>Liliopsida</taxon>
        <taxon>Poales</taxon>
        <taxon>Poaceae</taxon>
        <taxon>BOP clade</taxon>
        <taxon>Pooideae</taxon>
        <taxon>Stipodae</taxon>
        <taxon>Brachypodieae</taxon>
        <taxon>Brachypodium</taxon>
    </lineage>
</organism>
<accession>I1IXF2</accession>
<dbReference type="InParanoid" id="I1IXF2"/>
<keyword evidence="3" id="KW-1185">Reference proteome</keyword>
<sequence>MATRSNSATDWTVVAIPHPWSAYKVRDKLETMSCQIKTSCQVKSVSSLDGGYRVIDVDGVDEVFDRIIIAVQAPDALGILGAEATHQELRILGAFQYFCWDMKRGCLCYLLAKPALQTLPATLNSPHVPDHVMLKWSASHPVPSAAAAKSCVELHHVQGNRGIWFCGAYQGYGFHEDGVKAGKAAAQGLLGEKGTLLVNPKTMVPSWTEAGARILVARFLNQFIFQGKIM</sequence>
<gene>
    <name evidence="1" type="ORF">BRADI_5g09110v3</name>
</gene>
<evidence type="ECO:0000313" key="2">
    <source>
        <dbReference type="EnsemblPlants" id="KQJ82467"/>
    </source>
</evidence>
<protein>
    <recommendedName>
        <fullName evidence="4">Amine oxidase domain-containing protein</fullName>
    </recommendedName>
</protein>
<evidence type="ECO:0000313" key="1">
    <source>
        <dbReference type="EMBL" id="KQJ82467.1"/>
    </source>
</evidence>
<evidence type="ECO:0000313" key="3">
    <source>
        <dbReference type="Proteomes" id="UP000008810"/>
    </source>
</evidence>
<dbReference type="SUPFAM" id="SSF51905">
    <property type="entry name" value="FAD/NAD(P)-binding domain"/>
    <property type="match status" value="1"/>
</dbReference>
<name>I1IXF2_BRADI</name>
<reference evidence="1 2" key="1">
    <citation type="journal article" date="2010" name="Nature">
        <title>Genome sequencing and analysis of the model grass Brachypodium distachyon.</title>
        <authorList>
            <consortium name="International Brachypodium Initiative"/>
        </authorList>
    </citation>
    <scope>NUCLEOTIDE SEQUENCE [LARGE SCALE GENOMIC DNA]</scope>
    <source>
        <strain evidence="1 2">Bd21</strain>
    </source>
</reference>
<dbReference type="EMBL" id="CM000884">
    <property type="protein sequence ID" value="KQJ82467.1"/>
    <property type="molecule type" value="Genomic_DNA"/>
</dbReference>
<dbReference type="HOGENOM" id="CLU_1206253_0_0_1"/>
<dbReference type="STRING" id="15368.I1IXF2"/>